<dbReference type="InterPro" id="IPR020095">
    <property type="entry name" value="PsdUridine_synth_TruA_C"/>
</dbReference>
<evidence type="ECO:0000313" key="4">
    <source>
        <dbReference type="RefSeq" id="XP_032801411.1"/>
    </source>
</evidence>
<evidence type="ECO:0000256" key="1">
    <source>
        <dbReference type="ARBA" id="ARBA00023235"/>
    </source>
</evidence>
<dbReference type="Gene3D" id="3.30.70.660">
    <property type="entry name" value="Pseudouridine synthase I, catalytic domain, C-terminal subdomain"/>
    <property type="match status" value="1"/>
</dbReference>
<feature type="compositionally biased region" description="Gly residues" evidence="2">
    <location>
        <begin position="105"/>
        <end position="114"/>
    </location>
</feature>
<dbReference type="FunFam" id="3.30.70.580:FF:000007">
    <property type="entry name" value="tRNA pseudouridine synthase"/>
    <property type="match status" value="1"/>
</dbReference>
<dbReference type="InterPro" id="IPR020103">
    <property type="entry name" value="PsdUridine_synth_cat_dom_sf"/>
</dbReference>
<reference evidence="4" key="1">
    <citation type="submission" date="2025-08" db="UniProtKB">
        <authorList>
            <consortium name="RefSeq"/>
        </authorList>
    </citation>
    <scope>IDENTIFICATION</scope>
    <source>
        <tissue evidence="4">Sperm</tissue>
    </source>
</reference>
<keyword evidence="3" id="KW-1185">Reference proteome</keyword>
<dbReference type="AlphaFoldDB" id="A0AAJ7WKT3"/>
<dbReference type="KEGG" id="pmrn:116938399"/>
<dbReference type="GO" id="GO:0003723">
    <property type="term" value="F:RNA binding"/>
    <property type="evidence" value="ECO:0007669"/>
    <property type="project" value="InterPro"/>
</dbReference>
<keyword evidence="1" id="KW-0413">Isomerase</keyword>
<organism evidence="3 4">
    <name type="scientific">Petromyzon marinus</name>
    <name type="common">Sea lamprey</name>
    <dbReference type="NCBI Taxonomy" id="7757"/>
    <lineage>
        <taxon>Eukaryota</taxon>
        <taxon>Metazoa</taxon>
        <taxon>Chordata</taxon>
        <taxon>Craniata</taxon>
        <taxon>Vertebrata</taxon>
        <taxon>Cyclostomata</taxon>
        <taxon>Hyperoartia</taxon>
        <taxon>Petromyzontiformes</taxon>
        <taxon>Petromyzontidae</taxon>
        <taxon>Petromyzon</taxon>
    </lineage>
</organism>
<dbReference type="GO" id="GO:0005737">
    <property type="term" value="C:cytoplasm"/>
    <property type="evidence" value="ECO:0007669"/>
    <property type="project" value="TreeGrafter"/>
</dbReference>
<dbReference type="Proteomes" id="UP001318040">
    <property type="component" value="Unplaced"/>
</dbReference>
<protein>
    <submittedName>
        <fullName evidence="4">tRNA pseudouridine(38/39) synthase</fullName>
    </submittedName>
</protein>
<dbReference type="Gene3D" id="3.30.70.580">
    <property type="entry name" value="Pseudouridine synthase I, catalytic domain, N-terminal subdomain"/>
    <property type="match status" value="1"/>
</dbReference>
<dbReference type="PANTHER" id="PTHR11142:SF5">
    <property type="entry name" value="TRNA PSEUDOURIDINE(38_39) SYNTHASE"/>
    <property type="match status" value="1"/>
</dbReference>
<feature type="region of interest" description="Disordered" evidence="2">
    <location>
        <begin position="156"/>
        <end position="245"/>
    </location>
</feature>
<dbReference type="GO" id="GO:0009982">
    <property type="term" value="F:pseudouridine synthase activity"/>
    <property type="evidence" value="ECO:0007669"/>
    <property type="project" value="InterPro"/>
</dbReference>
<dbReference type="InterPro" id="IPR020094">
    <property type="entry name" value="TruA/RsuA/RluB/E/F_N"/>
</dbReference>
<feature type="compositionally biased region" description="Low complexity" evidence="2">
    <location>
        <begin position="115"/>
        <end position="124"/>
    </location>
</feature>
<proteinExistence type="predicted"/>
<dbReference type="InterPro" id="IPR001406">
    <property type="entry name" value="PsdUridine_synth_TruA"/>
</dbReference>
<dbReference type="CTD" id="83480"/>
<gene>
    <name evidence="4" type="primary">PUS3</name>
</gene>
<dbReference type="GO" id="GO:0031119">
    <property type="term" value="P:tRNA pseudouridine synthesis"/>
    <property type="evidence" value="ECO:0007669"/>
    <property type="project" value="TreeGrafter"/>
</dbReference>
<dbReference type="PANTHER" id="PTHR11142">
    <property type="entry name" value="PSEUDOURIDYLATE SYNTHASE"/>
    <property type="match status" value="1"/>
</dbReference>
<dbReference type="SUPFAM" id="SSF55120">
    <property type="entry name" value="Pseudouridine synthase"/>
    <property type="match status" value="1"/>
</dbReference>
<dbReference type="RefSeq" id="XP_032801411.1">
    <property type="nucleotide sequence ID" value="XM_032945520.1"/>
</dbReference>
<feature type="compositionally biased region" description="Gly residues" evidence="2">
    <location>
        <begin position="205"/>
        <end position="235"/>
    </location>
</feature>
<feature type="region of interest" description="Disordered" evidence="2">
    <location>
        <begin position="102"/>
        <end position="132"/>
    </location>
</feature>
<feature type="compositionally biased region" description="Gly residues" evidence="2">
    <location>
        <begin position="168"/>
        <end position="198"/>
    </location>
</feature>
<evidence type="ECO:0000313" key="3">
    <source>
        <dbReference type="Proteomes" id="UP001318040"/>
    </source>
</evidence>
<evidence type="ECO:0000256" key="2">
    <source>
        <dbReference type="SAM" id="MobiDB-lite"/>
    </source>
</evidence>
<dbReference type="GO" id="GO:0005634">
    <property type="term" value="C:nucleus"/>
    <property type="evidence" value="ECO:0007669"/>
    <property type="project" value="TreeGrafter"/>
</dbReference>
<sequence length="450" mass="48030">MRLPFNRSPLLFIRSLHPFIRSLHPFNRSPHPFIRSPHPFIRSLHPFNRSPHPFIRSPHPFIRSLHPFNRSPQPFNRSPLAFNRSALPLICCAMDWTPSNVSGAGESGGGGGGDSPTTVSSSSSSPPPSTAARQKLLGLSKDELVARIEELKRKVAAMSEASRSRPPGYGGGGGDGRGGGSRGGGGGVGGGRGDGGGDGGHHGGDGGGDGGDGGHRGGGGDGRGGGVKGGKAGKGNKGREGGKAAVARRPFDFSRHNRRHVLLKLAYLGWDYHGYAAQDNTRNTVEEQLFEALDKTRLVESRQAANYHRCGRTDRGVSAIDQVVSITLRSNLAQGKGVIPTPNADVPPGATELRYAHILNKVLPRDIRVLCWAPVEAGFSARFDCSRRRYRYWFPRGRLDIVAMRAAALGLVGSHDFRNLCKMDVANGVVGFRRTVISADVRRADGEEGG</sequence>
<name>A0AAJ7WKT3_PETMA</name>
<dbReference type="GO" id="GO:1990481">
    <property type="term" value="P:mRNA pseudouridine synthesis"/>
    <property type="evidence" value="ECO:0007669"/>
    <property type="project" value="TreeGrafter"/>
</dbReference>
<accession>A0AAJ7WKT3</accession>